<dbReference type="InterPro" id="IPR001179">
    <property type="entry name" value="PPIase_FKBP_dom"/>
</dbReference>
<dbReference type="InterPro" id="IPR036249">
    <property type="entry name" value="Thioredoxin-like_sf"/>
</dbReference>
<sequence>MKPLIIELENIANNSYKFLWANSADTEKIKIAQECYAGIFDFNQGVPQFACPANGKWNLGSFLSKDALQNFQDECKESADELLKLKNANATELKVSKGNLVTVEYVGKLTNGEKFDNGTLSFIAGAGQMIKGFDEGVMGMKINESKLIVVTPEKGYGTIDELQPIPREIPQDIPLSLFKQMFNEAPVLNKDYSHPSNPWPLKVVKINTIKYSCTVKILEVITKAGFANMSCLGKYKISENSVIFLYSDGCGWCAKMKPLVETLEKEGYSFLRINMADSEKMKIGEECLKDILDFNRGVPQFGCPVTGKSHVGAFIKPDRSGDIDQLRAFADECKKAAGNRQ</sequence>
<feature type="domain" description="PPIase FKBP-type" evidence="6">
    <location>
        <begin position="98"/>
        <end position="185"/>
    </location>
</feature>
<dbReference type="SUPFAM" id="SSF52833">
    <property type="entry name" value="Thioredoxin-like"/>
    <property type="match status" value="1"/>
</dbReference>
<dbReference type="InterPro" id="IPR017937">
    <property type="entry name" value="Thioredoxin_CS"/>
</dbReference>
<dbReference type="InterPro" id="IPR046357">
    <property type="entry name" value="PPIase_dom_sf"/>
</dbReference>
<dbReference type="PANTHER" id="PTHR43811">
    <property type="entry name" value="FKBP-TYPE PEPTIDYL-PROLYL CIS-TRANS ISOMERASE FKPA"/>
    <property type="match status" value="1"/>
</dbReference>
<comment type="caution">
    <text evidence="7">The sequence shown here is derived from an EMBL/GenBank/DDBJ whole genome shotgun (WGS) entry which is preliminary data.</text>
</comment>
<gene>
    <name evidence="7" type="ORF">GW910_02180</name>
</gene>
<dbReference type="Gene3D" id="3.10.50.40">
    <property type="match status" value="1"/>
</dbReference>
<accession>A0A8J7YRM6</accession>
<proteinExistence type="predicted"/>
<keyword evidence="4 5" id="KW-0413">Isomerase</keyword>
<dbReference type="AlphaFoldDB" id="A0A8J7YRM6"/>
<dbReference type="Pfam" id="PF00254">
    <property type="entry name" value="FKBP_C"/>
    <property type="match status" value="1"/>
</dbReference>
<dbReference type="EMBL" id="JAACVF010000054">
    <property type="protein sequence ID" value="NCN64871.1"/>
    <property type="molecule type" value="Genomic_DNA"/>
</dbReference>
<evidence type="ECO:0000256" key="1">
    <source>
        <dbReference type="ARBA" id="ARBA00000971"/>
    </source>
</evidence>
<dbReference type="PANTHER" id="PTHR43811:SF19">
    <property type="entry name" value="39 KDA FK506-BINDING NUCLEAR PROTEIN"/>
    <property type="match status" value="1"/>
</dbReference>
<dbReference type="GO" id="GO:0003755">
    <property type="term" value="F:peptidyl-prolyl cis-trans isomerase activity"/>
    <property type="evidence" value="ECO:0007669"/>
    <property type="project" value="UniProtKB-KW"/>
</dbReference>
<evidence type="ECO:0000313" key="8">
    <source>
        <dbReference type="Proteomes" id="UP000768163"/>
    </source>
</evidence>
<dbReference type="PROSITE" id="PS50059">
    <property type="entry name" value="FKBP_PPIASE"/>
    <property type="match status" value="1"/>
</dbReference>
<comment type="catalytic activity">
    <reaction evidence="1 5">
        <text>[protein]-peptidylproline (omega=180) = [protein]-peptidylproline (omega=0)</text>
        <dbReference type="Rhea" id="RHEA:16237"/>
        <dbReference type="Rhea" id="RHEA-COMP:10747"/>
        <dbReference type="Rhea" id="RHEA-COMP:10748"/>
        <dbReference type="ChEBI" id="CHEBI:83833"/>
        <dbReference type="ChEBI" id="CHEBI:83834"/>
        <dbReference type="EC" id="5.2.1.8"/>
    </reaction>
</comment>
<evidence type="ECO:0000256" key="5">
    <source>
        <dbReference type="PROSITE-ProRule" id="PRU00277"/>
    </source>
</evidence>
<dbReference type="SUPFAM" id="SSF54534">
    <property type="entry name" value="FKBP-like"/>
    <property type="match status" value="1"/>
</dbReference>
<dbReference type="PROSITE" id="PS00194">
    <property type="entry name" value="THIOREDOXIN_1"/>
    <property type="match status" value="1"/>
</dbReference>
<keyword evidence="3 5" id="KW-0697">Rotamase</keyword>
<dbReference type="EC" id="5.2.1.8" evidence="2 5"/>
<evidence type="ECO:0000256" key="4">
    <source>
        <dbReference type="ARBA" id="ARBA00023235"/>
    </source>
</evidence>
<evidence type="ECO:0000259" key="6">
    <source>
        <dbReference type="PROSITE" id="PS50059"/>
    </source>
</evidence>
<dbReference type="Proteomes" id="UP000768163">
    <property type="component" value="Unassembled WGS sequence"/>
</dbReference>
<name>A0A8J7YRM6_9ARCH</name>
<reference evidence="7" key="1">
    <citation type="submission" date="2019-11" db="EMBL/GenBank/DDBJ databases">
        <title>Lipid analysis of CO2-rich subsurface aquifers suggests an autotrophy-based deep biosphere with lysolipids enriched in CPR bacteria.</title>
        <authorList>
            <person name="Probst A.J."/>
            <person name="Elling F.J."/>
            <person name="Castelle C.J."/>
            <person name="Zhu Q."/>
            <person name="Elvert M."/>
            <person name="Birarda G."/>
            <person name="Holman H.-Y."/>
            <person name="Lane K.R."/>
            <person name="Ladd B."/>
            <person name="Ryan M.C."/>
            <person name="Woyke T."/>
            <person name="Hinrichs K.-U."/>
            <person name="Banfield J.F."/>
        </authorList>
    </citation>
    <scope>NUCLEOTIDE SEQUENCE</scope>
    <source>
        <strain evidence="7">CG_2015-01_33_1645</strain>
    </source>
</reference>
<organism evidence="7 8">
    <name type="scientific">Candidatus Altarchaeum hamiconexum</name>
    <dbReference type="NCBI Taxonomy" id="1803513"/>
    <lineage>
        <taxon>Archaea</taxon>
        <taxon>Candidatus Altarchaeota</taxon>
        <taxon>Candidatus Altiarchaeia</taxon>
        <taxon>Candidatus Altarchaeales</taxon>
        <taxon>Candidatus Altarchaeaceae</taxon>
        <taxon>Candidatus Altarchaeum</taxon>
    </lineage>
</organism>
<evidence type="ECO:0000256" key="3">
    <source>
        <dbReference type="ARBA" id="ARBA00023110"/>
    </source>
</evidence>
<protein>
    <recommendedName>
        <fullName evidence="2 5">peptidylprolyl isomerase</fullName>
        <ecNumber evidence="2 5">5.2.1.8</ecNumber>
    </recommendedName>
</protein>
<evidence type="ECO:0000256" key="2">
    <source>
        <dbReference type="ARBA" id="ARBA00013194"/>
    </source>
</evidence>
<evidence type="ECO:0000313" key="7">
    <source>
        <dbReference type="EMBL" id="NCN64871.1"/>
    </source>
</evidence>